<comment type="caution">
    <text evidence="1">The sequence shown here is derived from an EMBL/GenBank/DDBJ whole genome shotgun (WGS) entry which is preliminary data.</text>
</comment>
<dbReference type="InterPro" id="IPR021109">
    <property type="entry name" value="Peptidase_aspartic_dom_sf"/>
</dbReference>
<reference evidence="1" key="1">
    <citation type="submission" date="2020-05" db="EMBL/GenBank/DDBJ databases">
        <title>Phylogenomic resolution of chytrid fungi.</title>
        <authorList>
            <person name="Stajich J.E."/>
            <person name="Amses K."/>
            <person name="Simmons R."/>
            <person name="Seto K."/>
            <person name="Myers J."/>
            <person name="Bonds A."/>
            <person name="Quandt C.A."/>
            <person name="Barry K."/>
            <person name="Liu P."/>
            <person name="Grigoriev I."/>
            <person name="Longcore J.E."/>
            <person name="James T.Y."/>
        </authorList>
    </citation>
    <scope>NUCLEOTIDE SEQUENCE</scope>
    <source>
        <strain evidence="1">JEL0476</strain>
    </source>
</reference>
<keyword evidence="2" id="KW-1185">Reference proteome</keyword>
<dbReference type="SUPFAM" id="SSF50630">
    <property type="entry name" value="Acid proteases"/>
    <property type="match status" value="1"/>
</dbReference>
<gene>
    <name evidence="1" type="ORF">HK099_002474</name>
</gene>
<accession>A0AAD5XWK2</accession>
<dbReference type="AlphaFoldDB" id="A0AAD5XWK2"/>
<protein>
    <submittedName>
        <fullName evidence="1">Uncharacterized protein</fullName>
    </submittedName>
</protein>
<dbReference type="Gene3D" id="2.40.70.10">
    <property type="entry name" value="Acid Proteases"/>
    <property type="match status" value="1"/>
</dbReference>
<evidence type="ECO:0000313" key="1">
    <source>
        <dbReference type="EMBL" id="KAJ3200899.1"/>
    </source>
</evidence>
<dbReference type="EMBL" id="JADGJW010001816">
    <property type="protein sequence ID" value="KAJ3200899.1"/>
    <property type="molecule type" value="Genomic_DNA"/>
</dbReference>
<organism evidence="1 2">
    <name type="scientific">Clydaea vesicula</name>
    <dbReference type="NCBI Taxonomy" id="447962"/>
    <lineage>
        <taxon>Eukaryota</taxon>
        <taxon>Fungi</taxon>
        <taxon>Fungi incertae sedis</taxon>
        <taxon>Chytridiomycota</taxon>
        <taxon>Chytridiomycota incertae sedis</taxon>
        <taxon>Chytridiomycetes</taxon>
        <taxon>Lobulomycetales</taxon>
        <taxon>Lobulomycetaceae</taxon>
        <taxon>Clydaea</taxon>
    </lineage>
</organism>
<evidence type="ECO:0000313" key="2">
    <source>
        <dbReference type="Proteomes" id="UP001211065"/>
    </source>
</evidence>
<feature type="non-terminal residue" evidence="1">
    <location>
        <position position="1"/>
    </location>
</feature>
<dbReference type="CDD" id="cd00303">
    <property type="entry name" value="retropepsin_like"/>
    <property type="match status" value="1"/>
</dbReference>
<name>A0AAD5XWK2_9FUNG</name>
<proteinExistence type="predicted"/>
<dbReference type="Proteomes" id="UP001211065">
    <property type="component" value="Unassembled WGS sequence"/>
</dbReference>
<sequence>LKPHIRLQVPLTHSATSEAAARAAEKCGEIFASHKNNLYKRQSHIYEREANNVIPMDIDHLQHATSGRTYQGYSNEIGEITGFSPCGLNIRVPKSQPNNPKEPDKSIISVHKLATEFKNGLPIYDFKINETIIPTIIDSGASANVIAHSVQQKLGSIRTKTNCVMQSANGMNELIRYATKLLTNDDEEEYLCANLRKDQAILGYPWLKAHNAQFNWNDDSITYTNTANERKTVMPRQKRDISKSQEVVKIMMTETPSPETSEDNDATNIIMMLNWKSFAKGLRKKTYEAIYEVNIADTLSTPNTELDKNLFTEKPPSEVARKVAELKERFPHVFPLEPKITGVAGPRKILELAGSKELEEIRKLHLEISNAQLIRPSNSPWSSVLKMVVLKLYCSYVFYKCSFVTLNLLDCSINKSLIT</sequence>